<evidence type="ECO:0000313" key="3">
    <source>
        <dbReference type="Proteomes" id="UP000288216"/>
    </source>
</evidence>
<dbReference type="GO" id="GO:0035735">
    <property type="term" value="P:intraciliary transport involved in cilium assembly"/>
    <property type="evidence" value="ECO:0007669"/>
    <property type="project" value="TreeGrafter"/>
</dbReference>
<dbReference type="EMBL" id="BFAA01255261">
    <property type="protein sequence ID" value="GCB86182.1"/>
    <property type="molecule type" value="Genomic_DNA"/>
</dbReference>
<evidence type="ECO:0000256" key="1">
    <source>
        <dbReference type="SAM" id="MobiDB-lite"/>
    </source>
</evidence>
<dbReference type="OrthoDB" id="444379at2759"/>
<feature type="region of interest" description="Disordered" evidence="1">
    <location>
        <begin position="59"/>
        <end position="81"/>
    </location>
</feature>
<gene>
    <name evidence="2" type="ORF">scyTo_0026893</name>
</gene>
<dbReference type="PANTHER" id="PTHR31432:SF0">
    <property type="entry name" value="INTRAFLAGELLAR TRANSPORT PROTEIN 74 HOMOLOG"/>
    <property type="match status" value="1"/>
</dbReference>
<dbReference type="GO" id="GO:0030992">
    <property type="term" value="C:intraciliary transport particle B"/>
    <property type="evidence" value="ECO:0007669"/>
    <property type="project" value="InterPro"/>
</dbReference>
<dbReference type="AlphaFoldDB" id="A0A401QLG5"/>
<dbReference type="PANTHER" id="PTHR31432">
    <property type="entry name" value="INTRAFLAGELLAR TRANSPORT PROTEIN 74 HOMOLOG"/>
    <property type="match status" value="1"/>
</dbReference>
<dbReference type="GO" id="GO:0005929">
    <property type="term" value="C:cilium"/>
    <property type="evidence" value="ECO:0007669"/>
    <property type="project" value="TreeGrafter"/>
</dbReference>
<name>A0A401QLG5_SCYTO</name>
<dbReference type="OMA" id="MTMKAIN"/>
<protein>
    <submittedName>
        <fullName evidence="2">Uncharacterized protein</fullName>
    </submittedName>
</protein>
<sequence length="81" mass="9445">MTMKAINERVLQELDARQQELDILNTKKETLGAEIAHSQVKQEAVMLYETLHELETHRSQMVAEDKSMGPPQEERERLLKQ</sequence>
<comment type="caution">
    <text evidence="2">The sequence shown here is derived from an EMBL/GenBank/DDBJ whole genome shotgun (WGS) entry which is preliminary data.</text>
</comment>
<organism evidence="2 3">
    <name type="scientific">Scyliorhinus torazame</name>
    <name type="common">Cloudy catshark</name>
    <name type="synonym">Catulus torazame</name>
    <dbReference type="NCBI Taxonomy" id="75743"/>
    <lineage>
        <taxon>Eukaryota</taxon>
        <taxon>Metazoa</taxon>
        <taxon>Chordata</taxon>
        <taxon>Craniata</taxon>
        <taxon>Vertebrata</taxon>
        <taxon>Chondrichthyes</taxon>
        <taxon>Elasmobranchii</taxon>
        <taxon>Galeomorphii</taxon>
        <taxon>Galeoidea</taxon>
        <taxon>Carcharhiniformes</taxon>
        <taxon>Scyliorhinidae</taxon>
        <taxon>Scyliorhinus</taxon>
    </lineage>
</organism>
<accession>A0A401QLG5</accession>
<dbReference type="GO" id="GO:0048487">
    <property type="term" value="F:beta-tubulin binding"/>
    <property type="evidence" value="ECO:0007669"/>
    <property type="project" value="InterPro"/>
</dbReference>
<feature type="non-terminal residue" evidence="2">
    <location>
        <position position="81"/>
    </location>
</feature>
<evidence type="ECO:0000313" key="2">
    <source>
        <dbReference type="EMBL" id="GCB86182.1"/>
    </source>
</evidence>
<dbReference type="STRING" id="75743.A0A401QLG5"/>
<reference evidence="2 3" key="1">
    <citation type="journal article" date="2018" name="Nat. Ecol. Evol.">
        <title>Shark genomes provide insights into elasmobranch evolution and the origin of vertebrates.</title>
        <authorList>
            <person name="Hara Y"/>
            <person name="Yamaguchi K"/>
            <person name="Onimaru K"/>
            <person name="Kadota M"/>
            <person name="Koyanagi M"/>
            <person name="Keeley SD"/>
            <person name="Tatsumi K"/>
            <person name="Tanaka K"/>
            <person name="Motone F"/>
            <person name="Kageyama Y"/>
            <person name="Nozu R"/>
            <person name="Adachi N"/>
            <person name="Nishimura O"/>
            <person name="Nakagawa R"/>
            <person name="Tanegashima C"/>
            <person name="Kiyatake I"/>
            <person name="Matsumoto R"/>
            <person name="Murakumo K"/>
            <person name="Nishida K"/>
            <person name="Terakita A"/>
            <person name="Kuratani S"/>
            <person name="Sato K"/>
            <person name="Hyodo S Kuraku.S."/>
        </authorList>
    </citation>
    <scope>NUCLEOTIDE SEQUENCE [LARGE SCALE GENOMIC DNA]</scope>
</reference>
<keyword evidence="3" id="KW-1185">Reference proteome</keyword>
<dbReference type="Proteomes" id="UP000288216">
    <property type="component" value="Unassembled WGS sequence"/>
</dbReference>
<proteinExistence type="predicted"/>
<dbReference type="InterPro" id="IPR029602">
    <property type="entry name" value="IFT74"/>
</dbReference>